<organism evidence="2 3">
    <name type="scientific">Caldimonas mangrovi</name>
    <dbReference type="NCBI Taxonomy" id="2944811"/>
    <lineage>
        <taxon>Bacteria</taxon>
        <taxon>Pseudomonadati</taxon>
        <taxon>Pseudomonadota</taxon>
        <taxon>Betaproteobacteria</taxon>
        <taxon>Burkholderiales</taxon>
        <taxon>Sphaerotilaceae</taxon>
        <taxon>Caldimonas</taxon>
    </lineage>
</organism>
<evidence type="ECO:0000313" key="3">
    <source>
        <dbReference type="Proteomes" id="UP001165541"/>
    </source>
</evidence>
<proteinExistence type="predicted"/>
<evidence type="ECO:0000313" key="2">
    <source>
        <dbReference type="EMBL" id="MCM5679610.1"/>
    </source>
</evidence>
<gene>
    <name evidence="2" type="ORF">M8A51_08700</name>
</gene>
<dbReference type="EMBL" id="JAMKFE010000004">
    <property type="protein sequence ID" value="MCM5679610.1"/>
    <property type="molecule type" value="Genomic_DNA"/>
</dbReference>
<keyword evidence="3" id="KW-1185">Reference proteome</keyword>
<keyword evidence="1" id="KW-1133">Transmembrane helix</keyword>
<keyword evidence="1" id="KW-0812">Transmembrane</keyword>
<dbReference type="RefSeq" id="WP_251777810.1">
    <property type="nucleotide sequence ID" value="NZ_JAMKFE010000004.1"/>
</dbReference>
<sequence>MPRASSPRLHLNDDLRQQKIEWRIQRIVWPLMTLLLLAIVAGLLGQGPIARAQAGSGDAGVTMEYHRFLRRLAPDRLELKLLASSERVRLHIDARYLDAVELERVFPEPEAVLSGTEATTLEFAGRPGHWTVVHIELNPQAIGTIEGWVAVDQRAHQPFSQFVYP</sequence>
<dbReference type="Proteomes" id="UP001165541">
    <property type="component" value="Unassembled WGS sequence"/>
</dbReference>
<feature type="transmembrane region" description="Helical" evidence="1">
    <location>
        <begin position="27"/>
        <end position="45"/>
    </location>
</feature>
<name>A0ABT0YLK0_9BURK</name>
<reference evidence="2" key="1">
    <citation type="submission" date="2022-05" db="EMBL/GenBank/DDBJ databases">
        <title>Schlegelella sp. nov., isolated from mangrove soil.</title>
        <authorList>
            <person name="Liu Y."/>
            <person name="Ge X."/>
            <person name="Liu W."/>
        </authorList>
    </citation>
    <scope>NUCLEOTIDE SEQUENCE</scope>
    <source>
        <strain evidence="2">S2-27</strain>
    </source>
</reference>
<comment type="caution">
    <text evidence="2">The sequence shown here is derived from an EMBL/GenBank/DDBJ whole genome shotgun (WGS) entry which is preliminary data.</text>
</comment>
<evidence type="ECO:0000256" key="1">
    <source>
        <dbReference type="SAM" id="Phobius"/>
    </source>
</evidence>
<accession>A0ABT0YLK0</accession>
<keyword evidence="1" id="KW-0472">Membrane</keyword>
<protein>
    <submittedName>
        <fullName evidence="2">Uncharacterized protein</fullName>
    </submittedName>
</protein>